<feature type="domain" description="Ice-binding protein C-terminal" evidence="2">
    <location>
        <begin position="198"/>
        <end position="220"/>
    </location>
</feature>
<dbReference type="InterPro" id="IPR013424">
    <property type="entry name" value="Ice-binding_C"/>
</dbReference>
<dbReference type="EMBL" id="AP026866">
    <property type="protein sequence ID" value="BDS08538.1"/>
    <property type="molecule type" value="Genomic_DNA"/>
</dbReference>
<protein>
    <recommendedName>
        <fullName evidence="2">Ice-binding protein C-terminal domain-containing protein</fullName>
    </recommendedName>
</protein>
<evidence type="ECO:0000256" key="1">
    <source>
        <dbReference type="SAM" id="SignalP"/>
    </source>
</evidence>
<accession>A0AAT9FRC9</accession>
<feature type="chain" id="PRO_5043591266" description="Ice-binding protein C-terminal domain-containing protein" evidence="1">
    <location>
        <begin position="20"/>
        <end position="221"/>
    </location>
</feature>
<dbReference type="Pfam" id="PF07589">
    <property type="entry name" value="PEP-CTERM"/>
    <property type="match status" value="1"/>
</dbReference>
<feature type="signal peptide" evidence="1">
    <location>
        <begin position="1"/>
        <end position="19"/>
    </location>
</feature>
<dbReference type="KEGG" id="osu:NT6N_35780"/>
<evidence type="ECO:0000313" key="3">
    <source>
        <dbReference type="EMBL" id="BDS08538.1"/>
    </source>
</evidence>
<name>A0AAT9FRC9_9BACT</name>
<reference evidence="3" key="1">
    <citation type="submission" date="2024-07" db="EMBL/GenBank/DDBJ databases">
        <title>Complete genome sequence of Verrucomicrobiaceae bacterium NT6N.</title>
        <authorList>
            <person name="Huang C."/>
            <person name="Takami H."/>
            <person name="Hamasaki K."/>
        </authorList>
    </citation>
    <scope>NUCLEOTIDE SEQUENCE</scope>
    <source>
        <strain evidence="3">NT6N</strain>
    </source>
</reference>
<gene>
    <name evidence="3" type="ORF">NT6N_35780</name>
</gene>
<keyword evidence="1" id="KW-0732">Signal</keyword>
<dbReference type="AlphaFoldDB" id="A0AAT9FRC9"/>
<dbReference type="NCBIfam" id="TIGR02595">
    <property type="entry name" value="PEP_CTERM"/>
    <property type="match status" value="1"/>
</dbReference>
<proteinExistence type="predicted"/>
<organism evidence="3">
    <name type="scientific">Oceaniferula spumae</name>
    <dbReference type="NCBI Taxonomy" id="2979115"/>
    <lineage>
        <taxon>Bacteria</taxon>
        <taxon>Pseudomonadati</taxon>
        <taxon>Verrucomicrobiota</taxon>
        <taxon>Verrucomicrobiia</taxon>
        <taxon>Verrucomicrobiales</taxon>
        <taxon>Verrucomicrobiaceae</taxon>
        <taxon>Oceaniferula</taxon>
    </lineage>
</organism>
<sequence>MKMKYTIAVLAVTTIAANAATVTINHGDPNSGLHTNHAGPIYGQTITSHADALRLDDVTFQVRDGNGGQSATGTLAFLHVYDSVTFNTSTGAITAFGNLIGVSDNSVNNSVDATDLGALTWNFTNTAVTGSTQYFFLMSTNTDAGNTADLTPFTNAATGLELEAPGGYADGTALVANNVHNTGLGWDLNFEANFNTEAVPEPSSAALIGLGGLALIFRRRK</sequence>
<evidence type="ECO:0000259" key="2">
    <source>
        <dbReference type="Pfam" id="PF07589"/>
    </source>
</evidence>